<gene>
    <name evidence="9" type="primary">yxlH</name>
    <name evidence="9" type="ORF">PACILC2_37900</name>
</gene>
<evidence type="ECO:0000256" key="2">
    <source>
        <dbReference type="ARBA" id="ARBA00022448"/>
    </source>
</evidence>
<comment type="subcellular location">
    <subcellularLocation>
        <location evidence="1">Cell membrane</location>
        <topology evidence="1">Multi-pass membrane protein</topology>
    </subcellularLocation>
</comment>
<evidence type="ECO:0000256" key="1">
    <source>
        <dbReference type="ARBA" id="ARBA00004651"/>
    </source>
</evidence>
<evidence type="ECO:0000313" key="9">
    <source>
        <dbReference type="EMBL" id="GIQ65222.1"/>
    </source>
</evidence>
<dbReference type="PANTHER" id="PTHR23517">
    <property type="entry name" value="RESISTANCE PROTEIN MDTM, PUTATIVE-RELATED-RELATED"/>
    <property type="match status" value="1"/>
</dbReference>
<evidence type="ECO:0000256" key="6">
    <source>
        <dbReference type="ARBA" id="ARBA00023136"/>
    </source>
</evidence>
<keyword evidence="10" id="KW-1185">Reference proteome</keyword>
<keyword evidence="3" id="KW-1003">Cell membrane</keyword>
<dbReference type="InterPro" id="IPR050171">
    <property type="entry name" value="MFS_Transporters"/>
</dbReference>
<protein>
    <submittedName>
        <fullName evidence="9">MFS-type transporter YxlH</fullName>
    </submittedName>
</protein>
<keyword evidence="4 7" id="KW-0812">Transmembrane</keyword>
<evidence type="ECO:0000256" key="3">
    <source>
        <dbReference type="ARBA" id="ARBA00022475"/>
    </source>
</evidence>
<keyword evidence="6 7" id="KW-0472">Membrane</keyword>
<evidence type="ECO:0000256" key="4">
    <source>
        <dbReference type="ARBA" id="ARBA00022692"/>
    </source>
</evidence>
<feature type="transmembrane region" description="Helical" evidence="7">
    <location>
        <begin position="69"/>
        <end position="92"/>
    </location>
</feature>
<dbReference type="InterPro" id="IPR011701">
    <property type="entry name" value="MFS"/>
</dbReference>
<evidence type="ECO:0000256" key="5">
    <source>
        <dbReference type="ARBA" id="ARBA00022989"/>
    </source>
</evidence>
<dbReference type="RefSeq" id="WP_062496759.1">
    <property type="nucleotide sequence ID" value="NZ_BOVJ01000124.1"/>
</dbReference>
<dbReference type="Pfam" id="PF07690">
    <property type="entry name" value="MFS_1"/>
    <property type="match status" value="1"/>
</dbReference>
<reference evidence="9 10" key="1">
    <citation type="submission" date="2021-04" db="EMBL/GenBank/DDBJ databases">
        <title>Draft genome sequence of Paenibacillus cisolokensis, LC2-13A.</title>
        <authorList>
            <person name="Uke A."/>
            <person name="Chhe C."/>
            <person name="Baramee S."/>
            <person name="Kosugi A."/>
        </authorList>
    </citation>
    <scope>NUCLEOTIDE SEQUENCE [LARGE SCALE GENOMIC DNA]</scope>
    <source>
        <strain evidence="9 10">LC2-13A</strain>
    </source>
</reference>
<feature type="transmembrane region" description="Helical" evidence="7">
    <location>
        <begin position="98"/>
        <end position="118"/>
    </location>
</feature>
<dbReference type="InterPro" id="IPR020846">
    <property type="entry name" value="MFS_dom"/>
</dbReference>
<feature type="domain" description="Major facilitator superfamily (MFS) profile" evidence="8">
    <location>
        <begin position="1"/>
        <end position="380"/>
    </location>
</feature>
<evidence type="ECO:0000259" key="8">
    <source>
        <dbReference type="PROSITE" id="PS50850"/>
    </source>
</evidence>
<feature type="transmembrane region" description="Helical" evidence="7">
    <location>
        <begin position="130"/>
        <end position="148"/>
    </location>
</feature>
<dbReference type="PROSITE" id="PS50850">
    <property type="entry name" value="MFS"/>
    <property type="match status" value="1"/>
</dbReference>
<feature type="transmembrane region" description="Helical" evidence="7">
    <location>
        <begin position="154"/>
        <end position="175"/>
    </location>
</feature>
<evidence type="ECO:0000313" key="10">
    <source>
        <dbReference type="Proteomes" id="UP000680304"/>
    </source>
</evidence>
<dbReference type="Proteomes" id="UP000680304">
    <property type="component" value="Unassembled WGS sequence"/>
</dbReference>
<feature type="transmembrane region" description="Helical" evidence="7">
    <location>
        <begin position="237"/>
        <end position="256"/>
    </location>
</feature>
<proteinExistence type="predicted"/>
<accession>A0ABQ4NAI8</accession>
<dbReference type="InterPro" id="IPR005829">
    <property type="entry name" value="Sugar_transporter_CS"/>
</dbReference>
<feature type="transmembrane region" description="Helical" evidence="7">
    <location>
        <begin position="5"/>
        <end position="22"/>
    </location>
</feature>
<dbReference type="Gene3D" id="1.20.1250.20">
    <property type="entry name" value="MFS general substrate transporter like domains"/>
    <property type="match status" value="2"/>
</dbReference>
<dbReference type="EMBL" id="BOVJ01000124">
    <property type="protein sequence ID" value="GIQ65222.1"/>
    <property type="molecule type" value="Genomic_DNA"/>
</dbReference>
<feature type="transmembrane region" description="Helical" evidence="7">
    <location>
        <begin position="354"/>
        <end position="373"/>
    </location>
</feature>
<feature type="transmembrane region" description="Helical" evidence="7">
    <location>
        <begin position="34"/>
        <end position="57"/>
    </location>
</feature>
<keyword evidence="2" id="KW-0813">Transport</keyword>
<evidence type="ECO:0000256" key="7">
    <source>
        <dbReference type="SAM" id="Phobius"/>
    </source>
</evidence>
<dbReference type="SUPFAM" id="SSF103473">
    <property type="entry name" value="MFS general substrate transporter"/>
    <property type="match status" value="1"/>
</dbReference>
<dbReference type="PROSITE" id="PS00216">
    <property type="entry name" value="SUGAR_TRANSPORT_1"/>
    <property type="match status" value="1"/>
</dbReference>
<keyword evidence="5 7" id="KW-1133">Transmembrane helix</keyword>
<sequence>MFDHVLFIAVTVIYWMSLYVYVPVLSLFLDERGLSMQMIGLVLGSYGFVQIVVRFPLGMLSDKIGRRKPFILIGMATGAASCLLFLLPGWLGPLAGRLMAGVCASTWVAFTVLYASYFTAADATRAMGRISFMTASGQLIGMTLSGVLADRFDWGAVFGAGFAAALIGLLLAAAIREPREKADRPAVSFAKLGSVVRKPLLVKVSLLSVIAHSILFITMFGFTPLKAEQLGAGGLELTYVVFAFMIPHAFTSLFSARWFAPRLGSWQTVMAGFALSALFTAAIAFSPSLGWLMATQALNGFAQGLHFPLLLGMSIQEVDLPERATAMGFYQAVYSVGMFAGPFLAGWLNDSFGLTSGFWLGAVLGAAAAMLAARWSRPGSSGASAGMSAGS</sequence>
<comment type="caution">
    <text evidence="9">The sequence shown here is derived from an EMBL/GenBank/DDBJ whole genome shotgun (WGS) entry which is preliminary data.</text>
</comment>
<feature type="transmembrane region" description="Helical" evidence="7">
    <location>
        <begin position="327"/>
        <end position="348"/>
    </location>
</feature>
<organism evidence="9 10">
    <name type="scientific">Paenibacillus cisolokensis</name>
    <dbReference type="NCBI Taxonomy" id="1658519"/>
    <lineage>
        <taxon>Bacteria</taxon>
        <taxon>Bacillati</taxon>
        <taxon>Bacillota</taxon>
        <taxon>Bacilli</taxon>
        <taxon>Bacillales</taxon>
        <taxon>Paenibacillaceae</taxon>
        <taxon>Paenibacillus</taxon>
    </lineage>
</organism>
<feature type="transmembrane region" description="Helical" evidence="7">
    <location>
        <begin position="200"/>
        <end position="225"/>
    </location>
</feature>
<feature type="transmembrane region" description="Helical" evidence="7">
    <location>
        <begin position="268"/>
        <end position="285"/>
    </location>
</feature>
<dbReference type="InterPro" id="IPR036259">
    <property type="entry name" value="MFS_trans_sf"/>
</dbReference>
<name>A0ABQ4NAI8_9BACL</name>